<feature type="domain" description="Acyl-CoA dehydrogenase/oxidase C-terminal" evidence="11">
    <location>
        <begin position="282"/>
        <end position="451"/>
    </location>
</feature>
<dbReference type="InterPro" id="IPR037069">
    <property type="entry name" value="AcylCoA_DH/ox_N_sf"/>
</dbReference>
<evidence type="ECO:0000259" key="13">
    <source>
        <dbReference type="Pfam" id="PF02771"/>
    </source>
</evidence>
<keyword evidence="5 10" id="KW-0560">Oxidoreductase</keyword>
<dbReference type="FunFam" id="2.40.110.10:FF:000031">
    <property type="entry name" value="Acyl-CoA dehydrogenase, putative"/>
    <property type="match status" value="1"/>
</dbReference>
<evidence type="ECO:0000256" key="1">
    <source>
        <dbReference type="ARBA" id="ARBA00001974"/>
    </source>
</evidence>
<dbReference type="EMBL" id="ONZG01000006">
    <property type="protein sequence ID" value="SPJ29282.1"/>
    <property type="molecule type" value="Genomic_DNA"/>
</dbReference>
<evidence type="ECO:0000259" key="12">
    <source>
        <dbReference type="Pfam" id="PF02770"/>
    </source>
</evidence>
<dbReference type="InterPro" id="IPR009075">
    <property type="entry name" value="AcylCo_DH/oxidase_C"/>
</dbReference>
<accession>A0A2R8CA36</accession>
<protein>
    <recommendedName>
        <fullName evidence="9">3-methylmercaptopropionyl-CoA dehydrogenase</fullName>
        <ecNumber evidence="8">1.3.99.41</ecNumber>
    </recommendedName>
</protein>
<dbReference type="Gene3D" id="1.20.140.10">
    <property type="entry name" value="Butyryl-CoA Dehydrogenase, subunit A, domain 3"/>
    <property type="match status" value="1"/>
</dbReference>
<keyword evidence="4 10" id="KW-0274">FAD</keyword>
<proteinExistence type="inferred from homology"/>
<evidence type="ECO:0000259" key="11">
    <source>
        <dbReference type="Pfam" id="PF00441"/>
    </source>
</evidence>
<dbReference type="OrthoDB" id="9802867at2"/>
<evidence type="ECO:0000256" key="8">
    <source>
        <dbReference type="ARBA" id="ARBA00066694"/>
    </source>
</evidence>
<dbReference type="Pfam" id="PF02770">
    <property type="entry name" value="Acyl-CoA_dh_M"/>
    <property type="match status" value="1"/>
</dbReference>
<dbReference type="SUPFAM" id="SSF56645">
    <property type="entry name" value="Acyl-CoA dehydrogenase NM domain-like"/>
    <property type="match status" value="1"/>
</dbReference>
<dbReference type="AlphaFoldDB" id="A0A2R8CA36"/>
<evidence type="ECO:0000256" key="4">
    <source>
        <dbReference type="ARBA" id="ARBA00022827"/>
    </source>
</evidence>
<dbReference type="Pfam" id="PF02771">
    <property type="entry name" value="Acyl-CoA_dh_N"/>
    <property type="match status" value="1"/>
</dbReference>
<keyword evidence="16" id="KW-1185">Reference proteome</keyword>
<name>A0A2R8CA36_9RHOB</name>
<dbReference type="PANTHER" id="PTHR42803">
    <property type="entry name" value="ACYL-COA DEHYDROGENASE"/>
    <property type="match status" value="1"/>
</dbReference>
<dbReference type="PANTHER" id="PTHR42803:SF1">
    <property type="entry name" value="BROAD-SPECIFICITY LINEAR ACYL-COA DEHYDROGENASE FADE5"/>
    <property type="match status" value="1"/>
</dbReference>
<dbReference type="InterPro" id="IPR009100">
    <property type="entry name" value="AcylCoA_DH/oxidase_NM_dom_sf"/>
</dbReference>
<evidence type="ECO:0000313" key="15">
    <source>
        <dbReference type="EMBL" id="SPJ29282.1"/>
    </source>
</evidence>
<evidence type="ECO:0000256" key="9">
    <source>
        <dbReference type="ARBA" id="ARBA00069043"/>
    </source>
</evidence>
<organism evidence="15 16">
    <name type="scientific">Falsiruegeria mediterranea M17</name>
    <dbReference type="NCBI Taxonomy" id="1200281"/>
    <lineage>
        <taxon>Bacteria</taxon>
        <taxon>Pseudomonadati</taxon>
        <taxon>Pseudomonadota</taxon>
        <taxon>Alphaproteobacteria</taxon>
        <taxon>Rhodobacterales</taxon>
        <taxon>Roseobacteraceae</taxon>
        <taxon>Falsiruegeria</taxon>
    </lineage>
</organism>
<evidence type="ECO:0000256" key="2">
    <source>
        <dbReference type="ARBA" id="ARBA00009347"/>
    </source>
</evidence>
<reference evidence="16" key="1">
    <citation type="submission" date="2018-03" db="EMBL/GenBank/DDBJ databases">
        <authorList>
            <person name="Rodrigo-Torres L."/>
            <person name="Arahal R. D."/>
            <person name="Lucena T."/>
        </authorList>
    </citation>
    <scope>NUCLEOTIDE SEQUENCE [LARGE SCALE GENOMIC DNA]</scope>
    <source>
        <strain evidence="16">CECT 7615</strain>
    </source>
</reference>
<evidence type="ECO:0000256" key="3">
    <source>
        <dbReference type="ARBA" id="ARBA00022630"/>
    </source>
</evidence>
<dbReference type="RefSeq" id="WP_108788503.1">
    <property type="nucleotide sequence ID" value="NZ_ONZG01000006.1"/>
</dbReference>
<dbReference type="EC" id="1.3.99.41" evidence="8"/>
<comment type="function">
    <text evidence="7">Involved in the assimilation of dimethylsulphoniopropionate (DMSP), an important compound in the fixation of carbon in marine phytoplankton, by mediating the conversion of 3-(methylthio)propanoyl-CoA (MMPA-CoA) to 3-(methylthio)acryloyl-CoA (MTA-CoA).</text>
</comment>
<dbReference type="GO" id="GO:0050660">
    <property type="term" value="F:flavin adenine dinucleotide binding"/>
    <property type="evidence" value="ECO:0007669"/>
    <property type="project" value="InterPro"/>
</dbReference>
<dbReference type="Pfam" id="PF00441">
    <property type="entry name" value="Acyl-CoA_dh_1"/>
    <property type="match status" value="1"/>
</dbReference>
<dbReference type="InterPro" id="IPR013786">
    <property type="entry name" value="AcylCoA_DH/ox_N"/>
</dbReference>
<evidence type="ECO:0000259" key="14">
    <source>
        <dbReference type="Pfam" id="PF12806"/>
    </source>
</evidence>
<evidence type="ECO:0000256" key="7">
    <source>
        <dbReference type="ARBA" id="ARBA00058683"/>
    </source>
</evidence>
<dbReference type="InterPro" id="IPR025878">
    <property type="entry name" value="Acyl-CoA_dh-like_C_dom"/>
</dbReference>
<comment type="catalytic activity">
    <reaction evidence="6">
        <text>3-(methylsulfanyl)propanoyl-CoA + oxidized [electron-transfer flavoprotein] + H(+) = 3-(methylsulfanyl)acryloyl-CoA + reduced [electron-transfer flavoprotein]</text>
        <dbReference type="Rhea" id="RHEA:52612"/>
        <dbReference type="Rhea" id="RHEA-COMP:10685"/>
        <dbReference type="Rhea" id="RHEA-COMP:10686"/>
        <dbReference type="ChEBI" id="CHEBI:15378"/>
        <dbReference type="ChEBI" id="CHEBI:57692"/>
        <dbReference type="ChEBI" id="CHEBI:58307"/>
        <dbReference type="ChEBI" id="CHEBI:82815"/>
        <dbReference type="ChEBI" id="CHEBI:84994"/>
        <dbReference type="EC" id="1.3.99.41"/>
    </reaction>
    <physiologicalReaction direction="left-to-right" evidence="6">
        <dbReference type="Rhea" id="RHEA:52613"/>
    </physiologicalReaction>
</comment>
<evidence type="ECO:0000256" key="10">
    <source>
        <dbReference type="RuleBase" id="RU362125"/>
    </source>
</evidence>
<dbReference type="Proteomes" id="UP000244898">
    <property type="component" value="Unassembled WGS sequence"/>
</dbReference>
<dbReference type="InterPro" id="IPR052166">
    <property type="entry name" value="Diverse_Acyl-CoA_DH"/>
</dbReference>
<feature type="domain" description="Acetyl-CoA dehydrogenase-like C-terminal" evidence="14">
    <location>
        <begin position="472"/>
        <end position="578"/>
    </location>
</feature>
<dbReference type="InterPro" id="IPR036250">
    <property type="entry name" value="AcylCo_DH-like_C"/>
</dbReference>
<comment type="similarity">
    <text evidence="2 10">Belongs to the acyl-CoA dehydrogenase family.</text>
</comment>
<dbReference type="SUPFAM" id="SSF47203">
    <property type="entry name" value="Acyl-CoA dehydrogenase C-terminal domain-like"/>
    <property type="match status" value="1"/>
</dbReference>
<gene>
    <name evidence="15" type="primary">dmdC_3</name>
    <name evidence="15" type="ORF">TRM7615_02795</name>
</gene>
<evidence type="ECO:0000313" key="16">
    <source>
        <dbReference type="Proteomes" id="UP000244898"/>
    </source>
</evidence>
<dbReference type="Gene3D" id="2.40.110.10">
    <property type="entry name" value="Butyryl-CoA Dehydrogenase, subunit A, domain 2"/>
    <property type="match status" value="1"/>
</dbReference>
<evidence type="ECO:0000256" key="5">
    <source>
        <dbReference type="ARBA" id="ARBA00023002"/>
    </source>
</evidence>
<dbReference type="InterPro" id="IPR006091">
    <property type="entry name" value="Acyl-CoA_Oxase/DH_mid-dom"/>
</dbReference>
<dbReference type="Gene3D" id="1.10.540.10">
    <property type="entry name" value="Acyl-CoA dehydrogenase/oxidase, N-terminal domain"/>
    <property type="match status" value="1"/>
</dbReference>
<dbReference type="InterPro" id="IPR046373">
    <property type="entry name" value="Acyl-CoA_Oxase/DH_mid-dom_sf"/>
</dbReference>
<keyword evidence="3 10" id="KW-0285">Flavoprotein</keyword>
<feature type="domain" description="Acyl-CoA oxidase/dehydrogenase middle" evidence="12">
    <location>
        <begin position="161"/>
        <end position="271"/>
    </location>
</feature>
<evidence type="ECO:0000256" key="6">
    <source>
        <dbReference type="ARBA" id="ARBA00051388"/>
    </source>
</evidence>
<feature type="domain" description="Acyl-CoA dehydrogenase/oxidase N-terminal" evidence="13">
    <location>
        <begin position="79"/>
        <end position="155"/>
    </location>
</feature>
<dbReference type="Pfam" id="PF12806">
    <property type="entry name" value="Acyl-CoA_dh_C"/>
    <property type="match status" value="1"/>
</dbReference>
<comment type="cofactor">
    <cofactor evidence="1 10">
        <name>FAD</name>
        <dbReference type="ChEBI" id="CHEBI:57692"/>
    </cofactor>
</comment>
<dbReference type="GO" id="GO:0016627">
    <property type="term" value="F:oxidoreductase activity, acting on the CH-CH group of donors"/>
    <property type="evidence" value="ECO:0007669"/>
    <property type="project" value="InterPro"/>
</dbReference>
<sequence length="589" mass="63281">MDYQLPQRDITFLLDEVLNLDDTLALPGYEHCDKDTFFAVVDAIHGFVRDNLATCNEAGDSPGAKLVDGQVYAAPGFGDAYKVFCEDGWNALALQEEYGGQQLPFVLHAALREGMAGTNLAFALIYELNFGVVEALMAYGSDEQKAVYCPQLTSGNWAGTMNLTEPHCGTDLGLIRTKAVQNDDGSYAITGNKIFITWGDHDMSENLAHLILARVEGAQPGPRGLSLFLAPKYMLDADGNTTDAQNTITIAGIENKMGIHGSPTCAISFEDTKAWIVGEEDKGLAAMFVMMNAARLSVGLQGLGVAEAAVQAATAYAHERLQGRADGEPWNPDGRADPLVAHADVRRRLLTAQGEMDAGRAFAYFGASLLDEAHRAATPEDRKAADAKLSVLTPVLKSYLSEMGSRMANEAVQMHGGHGFIKDYGVEQLVRDVRITEIYEGTSAVQARDLVTRKVRGDGGAVMKGFVADMLAEADDLPAELADVQTALRDAAARLGRCTDWVLSARQGDVLSGACDYLEVVALSFSAWMAARIAKAAHTGAGAQSADYYADRLDCARALLVRALPRALSHEMIMQAGEPGMICRADRCI</sequence>